<name>A0A540LZF5_MALBA</name>
<evidence type="ECO:0000313" key="2">
    <source>
        <dbReference type="Proteomes" id="UP000315295"/>
    </source>
</evidence>
<proteinExistence type="predicted"/>
<keyword evidence="2" id="KW-1185">Reference proteome</keyword>
<sequence length="63" mass="7006">MLQDYIPNSKWQQMTLPTPLVVLTLRLSCFLESESSFSPPTAATRPLACRIRILPSSASLSQI</sequence>
<reference evidence="1 2" key="1">
    <citation type="journal article" date="2019" name="G3 (Bethesda)">
        <title>Sequencing of a Wild Apple (Malus baccata) Genome Unravels the Differences Between Cultivated and Wild Apple Species Regarding Disease Resistance and Cold Tolerance.</title>
        <authorList>
            <person name="Chen X."/>
        </authorList>
    </citation>
    <scope>NUCLEOTIDE SEQUENCE [LARGE SCALE GENOMIC DNA]</scope>
    <source>
        <strain evidence="2">cv. Shandingzi</strain>
        <tissue evidence="1">Leaves</tissue>
    </source>
</reference>
<dbReference type="AlphaFoldDB" id="A0A540LZF5"/>
<evidence type="ECO:0000313" key="1">
    <source>
        <dbReference type="EMBL" id="TQD91867.1"/>
    </source>
</evidence>
<dbReference type="Proteomes" id="UP000315295">
    <property type="component" value="Unassembled WGS sequence"/>
</dbReference>
<dbReference type="EMBL" id="VIEB01000407">
    <property type="protein sequence ID" value="TQD91867.1"/>
    <property type="molecule type" value="Genomic_DNA"/>
</dbReference>
<protein>
    <submittedName>
        <fullName evidence="1">Uncharacterized protein</fullName>
    </submittedName>
</protein>
<gene>
    <name evidence="1" type="ORF">C1H46_022523</name>
</gene>
<organism evidence="1 2">
    <name type="scientific">Malus baccata</name>
    <name type="common">Siberian crab apple</name>
    <name type="synonym">Pyrus baccata</name>
    <dbReference type="NCBI Taxonomy" id="106549"/>
    <lineage>
        <taxon>Eukaryota</taxon>
        <taxon>Viridiplantae</taxon>
        <taxon>Streptophyta</taxon>
        <taxon>Embryophyta</taxon>
        <taxon>Tracheophyta</taxon>
        <taxon>Spermatophyta</taxon>
        <taxon>Magnoliopsida</taxon>
        <taxon>eudicotyledons</taxon>
        <taxon>Gunneridae</taxon>
        <taxon>Pentapetalae</taxon>
        <taxon>rosids</taxon>
        <taxon>fabids</taxon>
        <taxon>Rosales</taxon>
        <taxon>Rosaceae</taxon>
        <taxon>Amygdaloideae</taxon>
        <taxon>Maleae</taxon>
        <taxon>Malus</taxon>
    </lineage>
</organism>
<comment type="caution">
    <text evidence="1">The sequence shown here is derived from an EMBL/GenBank/DDBJ whole genome shotgun (WGS) entry which is preliminary data.</text>
</comment>
<accession>A0A540LZF5</accession>